<feature type="region of interest" description="Disordered" evidence="1">
    <location>
        <begin position="1"/>
        <end position="33"/>
    </location>
</feature>
<accession>A0AAV4HY29</accession>
<gene>
    <name evidence="3" type="ORF">ElyMa_004618900</name>
</gene>
<dbReference type="Pfam" id="PF14529">
    <property type="entry name" value="Exo_endo_phos_2"/>
    <property type="match status" value="1"/>
</dbReference>
<evidence type="ECO:0000256" key="1">
    <source>
        <dbReference type="SAM" id="MobiDB-lite"/>
    </source>
</evidence>
<comment type="caution">
    <text evidence="3">The sequence shown here is derived from an EMBL/GenBank/DDBJ whole genome shotgun (WGS) entry which is preliminary data.</text>
</comment>
<keyword evidence="4" id="KW-1185">Reference proteome</keyword>
<evidence type="ECO:0000313" key="4">
    <source>
        <dbReference type="Proteomes" id="UP000762676"/>
    </source>
</evidence>
<dbReference type="SUPFAM" id="SSF56219">
    <property type="entry name" value="DNase I-like"/>
    <property type="match status" value="1"/>
</dbReference>
<protein>
    <recommendedName>
        <fullName evidence="2">Endonuclease/exonuclease/phosphatase domain-containing protein</fullName>
    </recommendedName>
</protein>
<dbReference type="AlphaFoldDB" id="A0AAV4HY29"/>
<dbReference type="EMBL" id="BMAT01009255">
    <property type="protein sequence ID" value="GFS02884.1"/>
    <property type="molecule type" value="Genomic_DNA"/>
</dbReference>
<organism evidence="3 4">
    <name type="scientific">Elysia marginata</name>
    <dbReference type="NCBI Taxonomy" id="1093978"/>
    <lineage>
        <taxon>Eukaryota</taxon>
        <taxon>Metazoa</taxon>
        <taxon>Spiralia</taxon>
        <taxon>Lophotrochozoa</taxon>
        <taxon>Mollusca</taxon>
        <taxon>Gastropoda</taxon>
        <taxon>Heterobranchia</taxon>
        <taxon>Euthyneura</taxon>
        <taxon>Panpulmonata</taxon>
        <taxon>Sacoglossa</taxon>
        <taxon>Placobranchoidea</taxon>
        <taxon>Plakobranchidae</taxon>
        <taxon>Elysia</taxon>
    </lineage>
</organism>
<sequence>MDRSQTRYDQTPRPHKDRLLLDPHTYSNHEKEENKLPYWLDRRPPSPQEVQNIYKPPTLNWGSSPVEVVNHSAVVMGDFNSHQTEWGYQDDNKTGNYVIQWAEKSNATVLYNPKGKGTFESARWRGAAEYCALVWTRSPNTKLVDVKLHVAMRAIGVCLKSAPIQWLPTTDSPSSPTPEEKMRRIK</sequence>
<name>A0AAV4HY29_9GAST</name>
<dbReference type="InterPro" id="IPR005135">
    <property type="entry name" value="Endo/exonuclease/phosphatase"/>
</dbReference>
<dbReference type="InterPro" id="IPR036691">
    <property type="entry name" value="Endo/exonu/phosph_ase_sf"/>
</dbReference>
<reference evidence="3 4" key="1">
    <citation type="journal article" date="2021" name="Elife">
        <title>Chloroplast acquisition without the gene transfer in kleptoplastic sea slugs, Plakobranchus ocellatus.</title>
        <authorList>
            <person name="Maeda T."/>
            <person name="Takahashi S."/>
            <person name="Yoshida T."/>
            <person name="Shimamura S."/>
            <person name="Takaki Y."/>
            <person name="Nagai Y."/>
            <person name="Toyoda A."/>
            <person name="Suzuki Y."/>
            <person name="Arimoto A."/>
            <person name="Ishii H."/>
            <person name="Satoh N."/>
            <person name="Nishiyama T."/>
            <person name="Hasebe M."/>
            <person name="Maruyama T."/>
            <person name="Minagawa J."/>
            <person name="Obokata J."/>
            <person name="Shigenobu S."/>
        </authorList>
    </citation>
    <scope>NUCLEOTIDE SEQUENCE [LARGE SCALE GENOMIC DNA]</scope>
</reference>
<dbReference type="GO" id="GO:0003824">
    <property type="term" value="F:catalytic activity"/>
    <property type="evidence" value="ECO:0007669"/>
    <property type="project" value="InterPro"/>
</dbReference>
<evidence type="ECO:0000259" key="2">
    <source>
        <dbReference type="Pfam" id="PF14529"/>
    </source>
</evidence>
<dbReference type="InterPro" id="IPR052560">
    <property type="entry name" value="RdDP_mobile_element"/>
</dbReference>
<feature type="domain" description="Endonuclease/exonuclease/phosphatase" evidence="2">
    <location>
        <begin position="72"/>
        <end position="123"/>
    </location>
</feature>
<proteinExistence type="predicted"/>
<dbReference type="PANTHER" id="PTHR36688">
    <property type="entry name" value="ENDO/EXONUCLEASE/PHOSPHATASE DOMAIN-CONTAINING PROTEIN"/>
    <property type="match status" value="1"/>
</dbReference>
<evidence type="ECO:0000313" key="3">
    <source>
        <dbReference type="EMBL" id="GFS02884.1"/>
    </source>
</evidence>
<dbReference type="Gene3D" id="3.60.10.10">
    <property type="entry name" value="Endonuclease/exonuclease/phosphatase"/>
    <property type="match status" value="1"/>
</dbReference>
<dbReference type="PANTHER" id="PTHR36688:SF2">
    <property type="entry name" value="ENDONUCLEASE_EXONUCLEASE_PHOSPHATASE DOMAIN-CONTAINING PROTEIN"/>
    <property type="match status" value="1"/>
</dbReference>
<dbReference type="Proteomes" id="UP000762676">
    <property type="component" value="Unassembled WGS sequence"/>
</dbReference>